<feature type="domain" description="Malonyl-CoA:ACP transacylase (MAT)" evidence="8">
    <location>
        <begin position="6"/>
        <end position="301"/>
    </location>
</feature>
<dbReference type="EC" id="2.3.1.39" evidence="1 6"/>
<dbReference type="Gene3D" id="3.40.366.10">
    <property type="entry name" value="Malonyl-Coenzyme A Acyl Carrier Protein, domain 2"/>
    <property type="match status" value="1"/>
</dbReference>
<dbReference type="Proteomes" id="UP000245959">
    <property type="component" value="Unassembled WGS sequence"/>
</dbReference>
<proteinExistence type="inferred from homology"/>
<dbReference type="EMBL" id="QEKH01000024">
    <property type="protein sequence ID" value="PVY38809.1"/>
    <property type="molecule type" value="Genomic_DNA"/>
</dbReference>
<dbReference type="PANTHER" id="PTHR42681">
    <property type="entry name" value="MALONYL-COA-ACYL CARRIER PROTEIN TRANSACYLASE, MITOCHONDRIAL"/>
    <property type="match status" value="1"/>
</dbReference>
<dbReference type="InterPro" id="IPR016035">
    <property type="entry name" value="Acyl_Trfase/lysoPLipase"/>
</dbReference>
<dbReference type="EMBL" id="JABAEW010000048">
    <property type="protein sequence ID" value="NMD88507.1"/>
    <property type="molecule type" value="Genomic_DNA"/>
</dbReference>
<accession>A0A2U1AQV5</accession>
<comment type="catalytic activity">
    <reaction evidence="5 6">
        <text>holo-[ACP] + malonyl-CoA = malonyl-[ACP] + CoA</text>
        <dbReference type="Rhea" id="RHEA:41792"/>
        <dbReference type="Rhea" id="RHEA-COMP:9623"/>
        <dbReference type="Rhea" id="RHEA-COMP:9685"/>
        <dbReference type="ChEBI" id="CHEBI:57287"/>
        <dbReference type="ChEBI" id="CHEBI:57384"/>
        <dbReference type="ChEBI" id="CHEBI:64479"/>
        <dbReference type="ChEBI" id="CHEBI:78449"/>
        <dbReference type="EC" id="2.3.1.39"/>
    </reaction>
</comment>
<gene>
    <name evidence="9" type="primary">fabD</name>
    <name evidence="10" type="ORF">C8D82_12445</name>
    <name evidence="9" type="ORF">HF882_18115</name>
</gene>
<dbReference type="Gene3D" id="3.30.70.250">
    <property type="entry name" value="Malonyl-CoA ACP transacylase, ACP-binding"/>
    <property type="match status" value="1"/>
</dbReference>
<evidence type="ECO:0000256" key="5">
    <source>
        <dbReference type="ARBA" id="ARBA00048462"/>
    </source>
</evidence>
<feature type="active site" evidence="7">
    <location>
        <position position="92"/>
    </location>
</feature>
<evidence type="ECO:0000256" key="3">
    <source>
        <dbReference type="ARBA" id="ARBA00022679"/>
    </source>
</evidence>
<keyword evidence="4 6" id="KW-0012">Acyltransferase</keyword>
<dbReference type="GO" id="GO:0004314">
    <property type="term" value="F:[acyl-carrier-protein] S-malonyltransferase activity"/>
    <property type="evidence" value="ECO:0007669"/>
    <property type="project" value="UniProtKB-EC"/>
</dbReference>
<evidence type="ECO:0000256" key="6">
    <source>
        <dbReference type="PIRNR" id="PIRNR000446"/>
    </source>
</evidence>
<evidence type="ECO:0000259" key="8">
    <source>
        <dbReference type="SMART" id="SM00827"/>
    </source>
</evidence>
<sequence length="304" mass="32185">MKAFFVFSGQGAQTVGMGKDLAEAFPEAKALFDEADAVLGYEQSSIIFNGPAEKLTESRYCQPAIYTMSCAALAAFKTRYPDVTPVGCAGLSLGEYGALYAGGAFTFAEGLRLLAQRAELMDKACRATSGGMASVLGGDAEIIKEVCAACEIDVANFNSPGQIVISGEKVKLAKAVEELKARGMRKIIVLNVAGAFHSRLMKPAGEALEKVLEESPVAMPRIPVYHNFTAAPAADVAQLRANLAAQVAGSVRWEECVRNMVAAGGDTMIEFGPGNVLTGLLRRTLPEVRGLNVNSAETLRNIEL</sequence>
<dbReference type="AlphaFoldDB" id="A0A2U1AQV5"/>
<dbReference type="GO" id="GO:0006633">
    <property type="term" value="P:fatty acid biosynthetic process"/>
    <property type="evidence" value="ECO:0007669"/>
    <property type="project" value="TreeGrafter"/>
</dbReference>
<evidence type="ECO:0000256" key="7">
    <source>
        <dbReference type="PIRSR" id="PIRSR000446-1"/>
    </source>
</evidence>
<dbReference type="InterPro" id="IPR014043">
    <property type="entry name" value="Acyl_transferase_dom"/>
</dbReference>
<evidence type="ECO:0000313" key="11">
    <source>
        <dbReference type="Proteomes" id="UP000245959"/>
    </source>
</evidence>
<dbReference type="NCBIfam" id="TIGR00128">
    <property type="entry name" value="fabD"/>
    <property type="match status" value="1"/>
</dbReference>
<dbReference type="GeneID" id="78296212"/>
<evidence type="ECO:0000313" key="12">
    <source>
        <dbReference type="Proteomes" id="UP000576225"/>
    </source>
</evidence>
<evidence type="ECO:0000313" key="9">
    <source>
        <dbReference type="EMBL" id="NMD88507.1"/>
    </source>
</evidence>
<dbReference type="InterPro" id="IPR050858">
    <property type="entry name" value="Mal-CoA-ACP_Trans/PKS_FabD"/>
</dbReference>
<feature type="active site" evidence="7">
    <location>
        <position position="197"/>
    </location>
</feature>
<dbReference type="SMART" id="SM00827">
    <property type="entry name" value="PKS_AT"/>
    <property type="match status" value="1"/>
</dbReference>
<reference evidence="10 11" key="1">
    <citation type="submission" date="2018-04" db="EMBL/GenBank/DDBJ databases">
        <title>Genomic Encyclopedia of Type Strains, Phase IV (KMG-IV): sequencing the most valuable type-strain genomes for metagenomic binning, comparative biology and taxonomic classification.</title>
        <authorList>
            <person name="Goeker M."/>
        </authorList>
    </citation>
    <scope>NUCLEOTIDE SEQUENCE [LARGE SCALE GENOMIC DNA]</scope>
    <source>
        <strain evidence="10 11">DSM 14823</strain>
    </source>
</reference>
<dbReference type="GO" id="GO:0005829">
    <property type="term" value="C:cytosol"/>
    <property type="evidence" value="ECO:0007669"/>
    <property type="project" value="TreeGrafter"/>
</dbReference>
<evidence type="ECO:0000256" key="2">
    <source>
        <dbReference type="ARBA" id="ARBA00018953"/>
    </source>
</evidence>
<dbReference type="SUPFAM" id="SSF52151">
    <property type="entry name" value="FabD/lysophospholipase-like"/>
    <property type="match status" value="1"/>
</dbReference>
<name>A0A2U1AQV5_9BACT</name>
<dbReference type="PIRSF" id="PIRSF000446">
    <property type="entry name" value="Mct"/>
    <property type="match status" value="1"/>
</dbReference>
<dbReference type="InterPro" id="IPR004410">
    <property type="entry name" value="Malonyl_CoA-ACP_transAc_FabD"/>
</dbReference>
<comment type="caution">
    <text evidence="10">The sequence shown here is derived from an EMBL/GenBank/DDBJ whole genome shotgun (WGS) entry which is preliminary data.</text>
</comment>
<evidence type="ECO:0000256" key="4">
    <source>
        <dbReference type="ARBA" id="ARBA00023315"/>
    </source>
</evidence>
<reference evidence="9 12" key="2">
    <citation type="submission" date="2020-04" db="EMBL/GenBank/DDBJ databases">
        <authorList>
            <person name="Hitch T.C.A."/>
            <person name="Wylensek D."/>
            <person name="Clavel T."/>
        </authorList>
    </citation>
    <scope>NUCLEOTIDE SEQUENCE [LARGE SCALE GENOMIC DNA]</scope>
    <source>
        <strain evidence="9 12">COR2-253-APC-1A</strain>
    </source>
</reference>
<dbReference type="InterPro" id="IPR016036">
    <property type="entry name" value="Malonyl_transacylase_ACP-bd"/>
</dbReference>
<evidence type="ECO:0000256" key="1">
    <source>
        <dbReference type="ARBA" id="ARBA00013258"/>
    </source>
</evidence>
<keyword evidence="3 6" id="KW-0808">Transferase</keyword>
<dbReference type="Proteomes" id="UP000576225">
    <property type="component" value="Unassembled WGS sequence"/>
</dbReference>
<dbReference type="OrthoDB" id="9805460at2"/>
<dbReference type="Pfam" id="PF00698">
    <property type="entry name" value="Acyl_transf_1"/>
    <property type="match status" value="1"/>
</dbReference>
<dbReference type="InterPro" id="IPR001227">
    <property type="entry name" value="Ac_transferase_dom_sf"/>
</dbReference>
<keyword evidence="11" id="KW-1185">Reference proteome</keyword>
<dbReference type="PANTHER" id="PTHR42681:SF1">
    <property type="entry name" value="MALONYL-COA-ACYL CARRIER PROTEIN TRANSACYLASE, MITOCHONDRIAL"/>
    <property type="match status" value="1"/>
</dbReference>
<dbReference type="RefSeq" id="WP_116884922.1">
    <property type="nucleotide sequence ID" value="NZ_CABMMC010000115.1"/>
</dbReference>
<evidence type="ECO:0000313" key="10">
    <source>
        <dbReference type="EMBL" id="PVY38809.1"/>
    </source>
</evidence>
<protein>
    <recommendedName>
        <fullName evidence="2 6">Malonyl CoA-acyl carrier protein transacylase</fullName>
        <ecNumber evidence="1 6">2.3.1.39</ecNumber>
    </recommendedName>
</protein>
<comment type="similarity">
    <text evidence="6">Belongs to the fabD family.</text>
</comment>
<dbReference type="InterPro" id="IPR024925">
    <property type="entry name" value="Malonyl_CoA-ACP_transAc"/>
</dbReference>
<dbReference type="SUPFAM" id="SSF55048">
    <property type="entry name" value="Probable ACP-binding domain of malonyl-CoA ACP transacylase"/>
    <property type="match status" value="1"/>
</dbReference>
<organism evidence="10 11">
    <name type="scientific">Victivallis vadensis</name>
    <dbReference type="NCBI Taxonomy" id="172901"/>
    <lineage>
        <taxon>Bacteria</taxon>
        <taxon>Pseudomonadati</taxon>
        <taxon>Lentisphaerota</taxon>
        <taxon>Lentisphaeria</taxon>
        <taxon>Victivallales</taxon>
        <taxon>Victivallaceae</taxon>
        <taxon>Victivallis</taxon>
    </lineage>
</organism>